<dbReference type="InterPro" id="IPR010364">
    <property type="entry name" value="Uncharacterised_IM_CreD"/>
</dbReference>
<proteinExistence type="predicted"/>
<dbReference type="AlphaFoldDB" id="F0S562"/>
<sequence>MLTENNYSKTAHWFRESMLVKLCFIGFLTLLLLIPSTWVQSLISERQLRQNEVVDEISDKWSGKQLVEGPVLILPYLNTIAEKNDKGIITYKEELQNIYILPEELNINSNVDPETLYRGIFEAVVYNSKINVNGRFSPLELKKSGIKPELILWDKVKVAIGLTDLKGLKNNPSINLAGKSYEVEPDLTDVKLFRNNLIALLDLSADKNTAIPFNFNLDIRGSSELNFLHVGKTTLVKMNGTWGNPSFTGRYLPEERNITESDFKAVWKIPYFNRSYPQQWVEKDASLVTKPNQTYNETDNNDTTFGVKFIVPVDQYQKTMRSAKYAMLIILLTFISLFFTELLNKRKIHLLQYALIGAAMIIYYTLLLSFSEQIGFNIAYLIASLATIVLIVLFLLGLLKSKKPALVFGMILSIFYSFIFVIIQLQDFSLIFGSVGLFIIIATMMYLSTKLNWETKTASEPS</sequence>
<dbReference type="NCBIfam" id="NF008712">
    <property type="entry name" value="PRK11715.1-1"/>
    <property type="match status" value="1"/>
</dbReference>
<dbReference type="EMBL" id="CP002545">
    <property type="protein sequence ID" value="ADY50979.1"/>
    <property type="molecule type" value="Genomic_DNA"/>
</dbReference>
<keyword evidence="3" id="KW-1185">Reference proteome</keyword>
<dbReference type="GO" id="GO:0005886">
    <property type="term" value="C:plasma membrane"/>
    <property type="evidence" value="ECO:0007669"/>
    <property type="project" value="TreeGrafter"/>
</dbReference>
<dbReference type="Pfam" id="PF06123">
    <property type="entry name" value="CreD"/>
    <property type="match status" value="1"/>
</dbReference>
<gene>
    <name evidence="2" type="ordered locus">Pedsa_0397</name>
</gene>
<evidence type="ECO:0000313" key="2">
    <source>
        <dbReference type="EMBL" id="ADY50979.1"/>
    </source>
</evidence>
<reference evidence="3" key="2">
    <citation type="submission" date="2011-02" db="EMBL/GenBank/DDBJ databases">
        <title>The complete genome of Pedobacter saltans DSM 12145.</title>
        <authorList>
            <consortium name="US DOE Joint Genome Institute (JGI-PGF)"/>
            <person name="Lucas S."/>
            <person name="Copeland A."/>
            <person name="Lapidus A."/>
            <person name="Bruce D."/>
            <person name="Goodwin L."/>
            <person name="Pitluck S."/>
            <person name="Kyrpides N."/>
            <person name="Mavromatis K."/>
            <person name="Pagani I."/>
            <person name="Ivanova N."/>
            <person name="Ovchinnikova G."/>
            <person name="Lu M."/>
            <person name="Detter J.C."/>
            <person name="Han C."/>
            <person name="Land M."/>
            <person name="Hauser L."/>
            <person name="Markowitz V."/>
            <person name="Cheng J.-F."/>
            <person name="Hugenholtz P."/>
            <person name="Woyke T."/>
            <person name="Wu D."/>
            <person name="Tindall B."/>
            <person name="Pomrenke H.G."/>
            <person name="Brambilla E."/>
            <person name="Klenk H.-P."/>
            <person name="Eisen J.A."/>
        </authorList>
    </citation>
    <scope>NUCLEOTIDE SEQUENCE [LARGE SCALE GENOMIC DNA]</scope>
    <source>
        <strain evidence="3">ATCC 51119 / DSM 12145 / JCM 21818 / LMG 10337 / NBRC 100064 / NCIMB 13643</strain>
    </source>
</reference>
<evidence type="ECO:0000313" key="3">
    <source>
        <dbReference type="Proteomes" id="UP000000310"/>
    </source>
</evidence>
<feature type="transmembrane region" description="Helical" evidence="1">
    <location>
        <begin position="376"/>
        <end position="398"/>
    </location>
</feature>
<feature type="transmembrane region" description="Helical" evidence="1">
    <location>
        <begin position="325"/>
        <end position="343"/>
    </location>
</feature>
<keyword evidence="1" id="KW-0812">Transmembrane</keyword>
<organism evidence="2 3">
    <name type="scientific">Pseudopedobacter saltans (strain ATCC 51119 / DSM 12145 / JCM 21818 / CCUG 39354 / LMG 10337 / NBRC 100064 / NCIMB 13643)</name>
    <name type="common">Pedobacter saltans</name>
    <dbReference type="NCBI Taxonomy" id="762903"/>
    <lineage>
        <taxon>Bacteria</taxon>
        <taxon>Pseudomonadati</taxon>
        <taxon>Bacteroidota</taxon>
        <taxon>Sphingobacteriia</taxon>
        <taxon>Sphingobacteriales</taxon>
        <taxon>Sphingobacteriaceae</taxon>
        <taxon>Pseudopedobacter</taxon>
    </lineage>
</organism>
<evidence type="ECO:0000256" key="1">
    <source>
        <dbReference type="SAM" id="Phobius"/>
    </source>
</evidence>
<dbReference type="PANTHER" id="PTHR30092">
    <property type="entry name" value="INNER MEMBRANE PROTEIN CRED"/>
    <property type="match status" value="1"/>
</dbReference>
<dbReference type="HOGENOM" id="CLU_036281_1_0_10"/>
<dbReference type="RefSeq" id="WP_013631482.1">
    <property type="nucleotide sequence ID" value="NC_015177.1"/>
</dbReference>
<keyword evidence="1" id="KW-1133">Transmembrane helix</keyword>
<feature type="transmembrane region" description="Helical" evidence="1">
    <location>
        <begin position="429"/>
        <end position="447"/>
    </location>
</feature>
<dbReference type="PANTHER" id="PTHR30092:SF0">
    <property type="entry name" value="INNER MEMBRANE PROTEIN CRED"/>
    <property type="match status" value="1"/>
</dbReference>
<name>F0S562_PSESL</name>
<feature type="transmembrane region" description="Helical" evidence="1">
    <location>
        <begin position="405"/>
        <end position="423"/>
    </location>
</feature>
<reference evidence="2 3" key="1">
    <citation type="journal article" date="2011" name="Stand. Genomic Sci.">
        <title>Complete genome sequence of the gliding, heparinolytic Pedobacter saltans type strain (113).</title>
        <authorList>
            <person name="Liolios K."/>
            <person name="Sikorski J."/>
            <person name="Lu M."/>
            <person name="Nolan M."/>
            <person name="Lapidus A."/>
            <person name="Lucas S."/>
            <person name="Hammon N."/>
            <person name="Deshpande S."/>
            <person name="Cheng J.F."/>
            <person name="Tapia R."/>
            <person name="Han C."/>
            <person name="Goodwin L."/>
            <person name="Pitluck S."/>
            <person name="Huntemann M."/>
            <person name="Ivanova N."/>
            <person name="Pagani I."/>
            <person name="Mavromatis K."/>
            <person name="Ovchinikova G."/>
            <person name="Pati A."/>
            <person name="Chen A."/>
            <person name="Palaniappan K."/>
            <person name="Land M."/>
            <person name="Hauser L."/>
            <person name="Brambilla E.M."/>
            <person name="Kotsyurbenko O."/>
            <person name="Rohde M."/>
            <person name="Tindall B.J."/>
            <person name="Abt B."/>
            <person name="Goker M."/>
            <person name="Detter J.C."/>
            <person name="Woyke T."/>
            <person name="Bristow J."/>
            <person name="Eisen J.A."/>
            <person name="Markowitz V."/>
            <person name="Hugenholtz P."/>
            <person name="Klenk H.P."/>
            <person name="Kyrpides N.C."/>
        </authorList>
    </citation>
    <scope>NUCLEOTIDE SEQUENCE [LARGE SCALE GENOMIC DNA]</scope>
    <source>
        <strain evidence="3">ATCC 51119 / DSM 12145 / JCM 21818 / LMG 10337 / NBRC 100064 / NCIMB 13643</strain>
    </source>
</reference>
<feature type="transmembrane region" description="Helical" evidence="1">
    <location>
        <begin position="350"/>
        <end position="370"/>
    </location>
</feature>
<accession>F0S562</accession>
<dbReference type="Proteomes" id="UP000000310">
    <property type="component" value="Chromosome"/>
</dbReference>
<dbReference type="eggNOG" id="COG4452">
    <property type="taxonomic scope" value="Bacteria"/>
</dbReference>
<dbReference type="PIRSF" id="PIRSF004548">
    <property type="entry name" value="CreD"/>
    <property type="match status" value="1"/>
</dbReference>
<protein>
    <submittedName>
        <fullName evidence="2">Inner membrane CreD family protein</fullName>
    </submittedName>
</protein>
<dbReference type="STRING" id="762903.Pedsa_0397"/>
<keyword evidence="1" id="KW-0472">Membrane</keyword>
<dbReference type="KEGG" id="psn:Pedsa_0397"/>
<dbReference type="OrthoDB" id="9791851at2"/>